<evidence type="ECO:0000313" key="5">
    <source>
        <dbReference type="Proteomes" id="UP001163046"/>
    </source>
</evidence>
<evidence type="ECO:0000313" key="4">
    <source>
        <dbReference type="EMBL" id="KAJ7381339.1"/>
    </source>
</evidence>
<evidence type="ECO:0000259" key="3">
    <source>
        <dbReference type="PROSITE" id="PS51916"/>
    </source>
</evidence>
<comment type="subcellular location">
    <subcellularLocation>
        <location evidence="1">Nucleus</location>
    </subcellularLocation>
</comment>
<dbReference type="InterPro" id="IPR024867">
    <property type="entry name" value="NFRKB"/>
</dbReference>
<evidence type="ECO:0000256" key="2">
    <source>
        <dbReference type="ARBA" id="ARBA00023242"/>
    </source>
</evidence>
<organism evidence="4 5">
    <name type="scientific">Desmophyllum pertusum</name>
    <dbReference type="NCBI Taxonomy" id="174260"/>
    <lineage>
        <taxon>Eukaryota</taxon>
        <taxon>Metazoa</taxon>
        <taxon>Cnidaria</taxon>
        <taxon>Anthozoa</taxon>
        <taxon>Hexacorallia</taxon>
        <taxon>Scleractinia</taxon>
        <taxon>Caryophylliina</taxon>
        <taxon>Caryophylliidae</taxon>
        <taxon>Desmophyllum</taxon>
    </lineage>
</organism>
<dbReference type="AlphaFoldDB" id="A0A9W9ZJW1"/>
<comment type="caution">
    <text evidence="4">The sequence shown here is derived from an EMBL/GenBank/DDBJ whole genome shotgun (WGS) entry which is preliminary data.</text>
</comment>
<protein>
    <recommendedName>
        <fullName evidence="3">DEUBAD domain-containing protein</fullName>
    </recommendedName>
</protein>
<dbReference type="PANTHER" id="PTHR13052:SF3">
    <property type="entry name" value="NUCLEAR FACTOR RELATED TO KAPPA-B-BINDING PROTEIN"/>
    <property type="match status" value="1"/>
</dbReference>
<dbReference type="Proteomes" id="UP001163046">
    <property type="component" value="Unassembled WGS sequence"/>
</dbReference>
<keyword evidence="5" id="KW-1185">Reference proteome</keyword>
<dbReference type="OrthoDB" id="70874at2759"/>
<sequence length="360" mass="40278">MEASSLEESDLKGMEVCNFDGIEIALPLELIEQEEIFSKVVSMETWMNILTPTDRKHLEKFLPVLPTDYPHAQEENISALLGGENFRFGNPVQQFQKKLKDGDLYPDVVKYKKLCRKAKYKEYKIQQQRYHKKVLREILISRQEILDQIGRQNPGEPIKTSGHTPSTDAFLMEQRVSTRLKSILSECRQQCQEGNGSSDDEERNVATGPFGPAMGLFMAAPFHILPRVVGGFHPMLRAALPFAAGYHGFPYPSPAVHQVPSSNVVTEDDFQKMIQIHRKRRLTNEDHPELDTRFTSVQDIIFRTNPSKKSSKSSEAESGTMLCVFLAMGSSAVDSEGSGAGLSARIGVLWCNGNVSSEVG</sequence>
<dbReference type="GO" id="GO:0002020">
    <property type="term" value="F:protease binding"/>
    <property type="evidence" value="ECO:0007669"/>
    <property type="project" value="TreeGrafter"/>
</dbReference>
<proteinExistence type="predicted"/>
<dbReference type="PANTHER" id="PTHR13052">
    <property type="entry name" value="NFRKB-RELATED"/>
    <property type="match status" value="1"/>
</dbReference>
<feature type="domain" description="DEUBAD" evidence="3">
    <location>
        <begin position="27"/>
        <end position="144"/>
    </location>
</feature>
<reference evidence="4" key="1">
    <citation type="submission" date="2023-01" db="EMBL/GenBank/DDBJ databases">
        <title>Genome assembly of the deep-sea coral Lophelia pertusa.</title>
        <authorList>
            <person name="Herrera S."/>
            <person name="Cordes E."/>
        </authorList>
    </citation>
    <scope>NUCLEOTIDE SEQUENCE</scope>
    <source>
        <strain evidence="4">USNM1676648</strain>
        <tissue evidence="4">Polyp</tissue>
    </source>
</reference>
<dbReference type="GO" id="GO:0031011">
    <property type="term" value="C:Ino80 complex"/>
    <property type="evidence" value="ECO:0007669"/>
    <property type="project" value="InterPro"/>
</dbReference>
<dbReference type="InterPro" id="IPR044867">
    <property type="entry name" value="DEUBAD_dom"/>
</dbReference>
<name>A0A9W9ZJW1_9CNID</name>
<gene>
    <name evidence="4" type="ORF">OS493_001464</name>
</gene>
<dbReference type="PROSITE" id="PS51916">
    <property type="entry name" value="DEUBAD"/>
    <property type="match status" value="1"/>
</dbReference>
<evidence type="ECO:0000256" key="1">
    <source>
        <dbReference type="ARBA" id="ARBA00004123"/>
    </source>
</evidence>
<accession>A0A9W9ZJW1</accession>
<dbReference type="CDD" id="cd21865">
    <property type="entry name" value="DEUBAD_NFRKB"/>
    <property type="match status" value="1"/>
</dbReference>
<keyword evidence="2" id="KW-0539">Nucleus</keyword>
<dbReference type="EMBL" id="MU826350">
    <property type="protein sequence ID" value="KAJ7381339.1"/>
    <property type="molecule type" value="Genomic_DNA"/>
</dbReference>